<evidence type="ECO:0000313" key="1">
    <source>
        <dbReference type="EMBL" id="CAF0705227.1"/>
    </source>
</evidence>
<name>A0A8J2FTY3_9BACT</name>
<evidence type="ECO:0000313" key="2">
    <source>
        <dbReference type="Proteomes" id="UP000663859"/>
    </source>
</evidence>
<dbReference type="AlphaFoldDB" id="A0A8J2FTY3"/>
<sequence>MAVDLGNMMLLATVFEDERAFLSFSRPMQAIRRYR</sequence>
<protein>
    <submittedName>
        <fullName evidence="1">Uncharacterized protein</fullName>
    </submittedName>
</protein>
<gene>
    <name evidence="1" type="ORF">MPNT_90012</name>
</gene>
<organism evidence="1 2">
    <name type="scientific">Candidatus Methylacidithermus pantelleriae</name>
    <dbReference type="NCBI Taxonomy" id="2744239"/>
    <lineage>
        <taxon>Bacteria</taxon>
        <taxon>Pseudomonadati</taxon>
        <taxon>Verrucomicrobiota</taxon>
        <taxon>Methylacidiphilae</taxon>
        <taxon>Methylacidiphilales</taxon>
        <taxon>Methylacidiphilaceae</taxon>
        <taxon>Candidatus Methylacidithermus</taxon>
    </lineage>
</organism>
<accession>A0A8J2FTY3</accession>
<reference evidence="1" key="1">
    <citation type="submission" date="2021-02" db="EMBL/GenBank/DDBJ databases">
        <authorList>
            <person name="Cremers G."/>
            <person name="Picone N."/>
        </authorList>
    </citation>
    <scope>NUCLEOTIDE SEQUENCE</scope>
    <source>
        <strain evidence="1">PQ17</strain>
    </source>
</reference>
<proteinExistence type="predicted"/>
<comment type="caution">
    <text evidence="1">The sequence shown here is derived from an EMBL/GenBank/DDBJ whole genome shotgun (WGS) entry which is preliminary data.</text>
</comment>
<keyword evidence="2" id="KW-1185">Reference proteome</keyword>
<dbReference type="EMBL" id="CAJNOB010000071">
    <property type="protein sequence ID" value="CAF0705227.1"/>
    <property type="molecule type" value="Genomic_DNA"/>
</dbReference>
<dbReference type="Proteomes" id="UP000663859">
    <property type="component" value="Unassembled WGS sequence"/>
</dbReference>